<dbReference type="STRING" id="913325.N799_10465"/>
<keyword evidence="5" id="KW-0663">Pyridoxal phosphate</keyword>
<dbReference type="Gene3D" id="3.40.640.10">
    <property type="entry name" value="Type I PLP-dependent aspartate aminotransferase-like (Major domain)"/>
    <property type="match status" value="1"/>
</dbReference>
<proteinExistence type="inferred from homology"/>
<evidence type="ECO:0000256" key="4">
    <source>
        <dbReference type="ARBA" id="ARBA00022679"/>
    </source>
</evidence>
<dbReference type="Proteomes" id="UP000029989">
    <property type="component" value="Unassembled WGS sequence"/>
</dbReference>
<dbReference type="eggNOG" id="COG0436">
    <property type="taxonomic scope" value="Bacteria"/>
</dbReference>
<comment type="similarity">
    <text evidence="2">Belongs to the class-I pyridoxal-phosphate-dependent aminotransferase family.</text>
</comment>
<dbReference type="GO" id="GO:0030170">
    <property type="term" value="F:pyridoxal phosphate binding"/>
    <property type="evidence" value="ECO:0007669"/>
    <property type="project" value="InterPro"/>
</dbReference>
<dbReference type="CDD" id="cd00609">
    <property type="entry name" value="AAT_like"/>
    <property type="match status" value="1"/>
</dbReference>
<sequence length="384" mass="42787">MTPVPRTKLPRVGTTIFAVMSQLAAEHGAVNLGQGFPDFDIPPRLVDALARAMLDGLNQYAPMTGLPSLRKAIADKTERCYGYRPDPDAEITVTSGASEAILDAIHAVVRPGDEVIVLDPCYDCYEPAIELAGGVPVHVPLDPRTFAPDWDLIRRAVTPKTRMLMTNTPHNPSGAMFDADDIRQLTGLLRGTDIFLLSDEVYEHIVYDGRRHESALRYPELRERAFVVSSFGKTYHCTGWKVGYCVAPPALSAEFRKVHQYNTFCTFTPAQAAFAEMIEAEPEHYEQLGEFYQPRRDRFREQLLTTKLKPLPVPGGYFQLVDYSDVSDLDAAAFCRWLTVEHGVVAIPLSPFYGTPPQGQRLARLCFAKNEATLDAAIERLARL</sequence>
<comment type="caution">
    <text evidence="7">The sequence shown here is derived from an EMBL/GenBank/DDBJ whole genome shotgun (WGS) entry which is preliminary data.</text>
</comment>
<gene>
    <name evidence="7" type="ORF">N799_10465</name>
</gene>
<dbReference type="EMBL" id="AVPT01000004">
    <property type="protein sequence ID" value="KGM57247.1"/>
    <property type="molecule type" value="Genomic_DNA"/>
</dbReference>
<dbReference type="FunFam" id="3.40.640.10:FF:000033">
    <property type="entry name" value="Aspartate aminotransferase"/>
    <property type="match status" value="1"/>
</dbReference>
<evidence type="ECO:0000259" key="6">
    <source>
        <dbReference type="Pfam" id="PF00155"/>
    </source>
</evidence>
<comment type="cofactor">
    <cofactor evidence="1">
        <name>pyridoxal 5'-phosphate</name>
        <dbReference type="ChEBI" id="CHEBI:597326"/>
    </cofactor>
</comment>
<dbReference type="RefSeq" id="WP_036208050.1">
    <property type="nucleotide sequence ID" value="NZ_AVPT01000004.1"/>
</dbReference>
<dbReference type="InterPro" id="IPR015422">
    <property type="entry name" value="PyrdxlP-dep_Trfase_small"/>
</dbReference>
<dbReference type="OrthoDB" id="9763453at2"/>
<dbReference type="PANTHER" id="PTHR43807:SF20">
    <property type="entry name" value="FI04487P"/>
    <property type="match status" value="1"/>
</dbReference>
<evidence type="ECO:0000256" key="5">
    <source>
        <dbReference type="ARBA" id="ARBA00022898"/>
    </source>
</evidence>
<dbReference type="InterPro" id="IPR051326">
    <property type="entry name" value="Kynurenine-oxoglutarate_AT"/>
</dbReference>
<feature type="domain" description="Aminotransferase class I/classII large" evidence="6">
    <location>
        <begin position="30"/>
        <end position="381"/>
    </location>
</feature>
<organism evidence="7 8">
    <name type="scientific">Lysobacter arseniciresistens ZS79</name>
    <dbReference type="NCBI Taxonomy" id="913325"/>
    <lineage>
        <taxon>Bacteria</taxon>
        <taxon>Pseudomonadati</taxon>
        <taxon>Pseudomonadota</taxon>
        <taxon>Gammaproteobacteria</taxon>
        <taxon>Lysobacterales</taxon>
        <taxon>Lysobacteraceae</taxon>
        <taxon>Novilysobacter</taxon>
    </lineage>
</organism>
<dbReference type="Pfam" id="PF00155">
    <property type="entry name" value="Aminotran_1_2"/>
    <property type="match status" value="1"/>
</dbReference>
<keyword evidence="4 7" id="KW-0808">Transferase</keyword>
<keyword evidence="8" id="KW-1185">Reference proteome</keyword>
<name>A0A0A0F7A0_9GAMM</name>
<evidence type="ECO:0000313" key="7">
    <source>
        <dbReference type="EMBL" id="KGM57247.1"/>
    </source>
</evidence>
<evidence type="ECO:0000256" key="2">
    <source>
        <dbReference type="ARBA" id="ARBA00007441"/>
    </source>
</evidence>
<dbReference type="NCBIfam" id="NF006569">
    <property type="entry name" value="PRK09082.1"/>
    <property type="match status" value="1"/>
</dbReference>
<dbReference type="AlphaFoldDB" id="A0A0A0F7A0"/>
<dbReference type="InterPro" id="IPR015424">
    <property type="entry name" value="PyrdxlP-dep_Trfase"/>
</dbReference>
<evidence type="ECO:0000256" key="3">
    <source>
        <dbReference type="ARBA" id="ARBA00022576"/>
    </source>
</evidence>
<evidence type="ECO:0000256" key="1">
    <source>
        <dbReference type="ARBA" id="ARBA00001933"/>
    </source>
</evidence>
<dbReference type="PANTHER" id="PTHR43807">
    <property type="entry name" value="FI04487P"/>
    <property type="match status" value="1"/>
</dbReference>
<dbReference type="GO" id="GO:0005737">
    <property type="term" value="C:cytoplasm"/>
    <property type="evidence" value="ECO:0007669"/>
    <property type="project" value="TreeGrafter"/>
</dbReference>
<dbReference type="Gene3D" id="3.90.1150.10">
    <property type="entry name" value="Aspartate Aminotransferase, domain 1"/>
    <property type="match status" value="1"/>
</dbReference>
<evidence type="ECO:0000313" key="8">
    <source>
        <dbReference type="Proteomes" id="UP000029989"/>
    </source>
</evidence>
<accession>A0A0A0F7A0</accession>
<dbReference type="InterPro" id="IPR004839">
    <property type="entry name" value="Aminotransferase_I/II_large"/>
</dbReference>
<keyword evidence="3 7" id="KW-0032">Aminotransferase</keyword>
<dbReference type="GO" id="GO:0016212">
    <property type="term" value="F:kynurenine-oxoglutarate transaminase activity"/>
    <property type="evidence" value="ECO:0007669"/>
    <property type="project" value="TreeGrafter"/>
</dbReference>
<protein>
    <submittedName>
        <fullName evidence="7">Aminotransferase</fullName>
    </submittedName>
</protein>
<dbReference type="InterPro" id="IPR015421">
    <property type="entry name" value="PyrdxlP-dep_Trfase_major"/>
</dbReference>
<dbReference type="SUPFAM" id="SSF53383">
    <property type="entry name" value="PLP-dependent transferases"/>
    <property type="match status" value="1"/>
</dbReference>
<reference evidence="7 8" key="1">
    <citation type="journal article" date="2015" name="Stand. Genomic Sci.">
        <title>Genomic information of the arsenic-resistant bacterium Lysobacter arseniciresistens type strain ZS79(T) and comparison of Lysobacter draft genomes.</title>
        <authorList>
            <person name="Liu L."/>
            <person name="Zhang S."/>
            <person name="Luo M."/>
            <person name="Wang G."/>
        </authorList>
    </citation>
    <scope>NUCLEOTIDE SEQUENCE [LARGE SCALE GENOMIC DNA]</scope>
    <source>
        <strain evidence="7 8">ZS79</strain>
    </source>
</reference>